<dbReference type="EMBL" id="CADEAL010001050">
    <property type="protein sequence ID" value="CAB1428408.1"/>
    <property type="molecule type" value="Genomic_DNA"/>
</dbReference>
<feature type="region of interest" description="Disordered" evidence="1">
    <location>
        <begin position="24"/>
        <end position="44"/>
    </location>
</feature>
<evidence type="ECO:0000256" key="1">
    <source>
        <dbReference type="SAM" id="MobiDB-lite"/>
    </source>
</evidence>
<sequence>MLILPLNQSLIGLAPLYLEPLKAGDKREKRNGKSVTGRDVKSLPDEAVRRKEACRFQAAAPARQRKTPVEWM</sequence>
<keyword evidence="3" id="KW-1185">Reference proteome</keyword>
<protein>
    <submittedName>
        <fullName evidence="2">Uncharacterized protein</fullName>
    </submittedName>
</protein>
<name>A0A9N7UB28_PLEPL</name>
<evidence type="ECO:0000313" key="2">
    <source>
        <dbReference type="EMBL" id="CAB1428408.1"/>
    </source>
</evidence>
<comment type="caution">
    <text evidence="2">The sequence shown here is derived from an EMBL/GenBank/DDBJ whole genome shotgun (WGS) entry which is preliminary data.</text>
</comment>
<dbReference type="Proteomes" id="UP001153269">
    <property type="component" value="Unassembled WGS sequence"/>
</dbReference>
<evidence type="ECO:0000313" key="3">
    <source>
        <dbReference type="Proteomes" id="UP001153269"/>
    </source>
</evidence>
<proteinExistence type="predicted"/>
<reference evidence="2" key="1">
    <citation type="submission" date="2020-03" db="EMBL/GenBank/DDBJ databases">
        <authorList>
            <person name="Weist P."/>
        </authorList>
    </citation>
    <scope>NUCLEOTIDE SEQUENCE</scope>
</reference>
<accession>A0A9N7UB28</accession>
<organism evidence="2 3">
    <name type="scientific">Pleuronectes platessa</name>
    <name type="common">European plaice</name>
    <dbReference type="NCBI Taxonomy" id="8262"/>
    <lineage>
        <taxon>Eukaryota</taxon>
        <taxon>Metazoa</taxon>
        <taxon>Chordata</taxon>
        <taxon>Craniata</taxon>
        <taxon>Vertebrata</taxon>
        <taxon>Euteleostomi</taxon>
        <taxon>Actinopterygii</taxon>
        <taxon>Neopterygii</taxon>
        <taxon>Teleostei</taxon>
        <taxon>Neoteleostei</taxon>
        <taxon>Acanthomorphata</taxon>
        <taxon>Carangaria</taxon>
        <taxon>Pleuronectiformes</taxon>
        <taxon>Pleuronectoidei</taxon>
        <taxon>Pleuronectidae</taxon>
        <taxon>Pleuronectes</taxon>
    </lineage>
</organism>
<gene>
    <name evidence="2" type="ORF">PLEPLA_LOCUS16374</name>
</gene>
<dbReference type="AlphaFoldDB" id="A0A9N7UB28"/>